<comment type="similarity">
    <text evidence="1 7">Belongs to the cytochrome P450 family.</text>
</comment>
<dbReference type="SUPFAM" id="SSF48264">
    <property type="entry name" value="Cytochrome P450"/>
    <property type="match status" value="1"/>
</dbReference>
<comment type="caution">
    <text evidence="8">The sequence shown here is derived from an EMBL/GenBank/DDBJ whole genome shotgun (WGS) entry which is preliminary data.</text>
</comment>
<dbReference type="InterPro" id="IPR001128">
    <property type="entry name" value="Cyt_P450"/>
</dbReference>
<dbReference type="Gene3D" id="1.10.630.10">
    <property type="entry name" value="Cytochrome P450"/>
    <property type="match status" value="1"/>
</dbReference>
<dbReference type="PROSITE" id="PS00086">
    <property type="entry name" value="CYTOCHROME_P450"/>
    <property type="match status" value="1"/>
</dbReference>
<evidence type="ECO:0000313" key="9">
    <source>
        <dbReference type="Proteomes" id="UP000655208"/>
    </source>
</evidence>
<dbReference type="GO" id="GO:0005506">
    <property type="term" value="F:iron ion binding"/>
    <property type="evidence" value="ECO:0007669"/>
    <property type="project" value="InterPro"/>
</dbReference>
<keyword evidence="2 7" id="KW-0349">Heme</keyword>
<keyword evidence="9" id="KW-1185">Reference proteome</keyword>
<gene>
    <name evidence="8" type="ORF">GCM10011594_43310</name>
</gene>
<dbReference type="InterPro" id="IPR002397">
    <property type="entry name" value="Cyt_P450_B"/>
</dbReference>
<dbReference type="PRINTS" id="PR00359">
    <property type="entry name" value="BP450"/>
</dbReference>
<dbReference type="Pfam" id="PF00067">
    <property type="entry name" value="p450"/>
    <property type="match status" value="1"/>
</dbReference>
<keyword evidence="6 7" id="KW-0503">Monooxygenase</keyword>
<proteinExistence type="inferred from homology"/>
<evidence type="ECO:0000256" key="3">
    <source>
        <dbReference type="ARBA" id="ARBA00022723"/>
    </source>
</evidence>
<protein>
    <submittedName>
        <fullName evidence="8">Cytochrome P450</fullName>
    </submittedName>
</protein>
<keyword evidence="5 7" id="KW-0408">Iron</keyword>
<accession>A0A917TDA1</accession>
<reference evidence="8" key="1">
    <citation type="journal article" date="2014" name="Int. J. Syst. Evol. Microbiol.">
        <title>Complete genome sequence of Corynebacterium casei LMG S-19264T (=DSM 44701T), isolated from a smear-ripened cheese.</title>
        <authorList>
            <consortium name="US DOE Joint Genome Institute (JGI-PGF)"/>
            <person name="Walter F."/>
            <person name="Albersmeier A."/>
            <person name="Kalinowski J."/>
            <person name="Ruckert C."/>
        </authorList>
    </citation>
    <scope>NUCLEOTIDE SEQUENCE</scope>
    <source>
        <strain evidence="8">CGMCC 4.7308</strain>
    </source>
</reference>
<name>A0A917TDA1_9ACTN</name>
<keyword evidence="3 7" id="KW-0479">Metal-binding</keyword>
<dbReference type="GO" id="GO:0016705">
    <property type="term" value="F:oxidoreductase activity, acting on paired donors, with incorporation or reduction of molecular oxygen"/>
    <property type="evidence" value="ECO:0007669"/>
    <property type="project" value="InterPro"/>
</dbReference>
<dbReference type="PANTHER" id="PTHR46696">
    <property type="entry name" value="P450, PUTATIVE (EUROFUNG)-RELATED"/>
    <property type="match status" value="1"/>
</dbReference>
<sequence>MTDPFMPLLRDKLDPVPELAARRADQPISKLEFPFGFSAWLVTRYDDVRQVLADADAFSNDFANLTAAATGRAAPAADPGGLGFADPPDHTRLRRILTPEFTMRRLGRLQPRIADIIDQQLDRMATAGPGVDLVSSFATPIPSLVISELLGVPYSEREAFAQLSESRFDIFANLGDPMGAVTESLIYLKTLVQRERDQPGEGMLGMIVREHGDAITDDELAGLADGLLTGGHETTASMLALGALVLLQQPDLATRLRHDDTHTAAIVDELLRYLTVVQVAFPRFARRDLQIGDQHIDKGDMLLCSLTSANRDPNLAAEPDQVHPPQASTAHLAFGHGIHRCVGAELAKMELRAAYPALLRRFPGLQLDIDVADINYRQYSIVHGIDNLPVSW</sequence>
<evidence type="ECO:0000256" key="7">
    <source>
        <dbReference type="RuleBase" id="RU000461"/>
    </source>
</evidence>
<evidence type="ECO:0000256" key="1">
    <source>
        <dbReference type="ARBA" id="ARBA00010617"/>
    </source>
</evidence>
<evidence type="ECO:0000256" key="2">
    <source>
        <dbReference type="ARBA" id="ARBA00022617"/>
    </source>
</evidence>
<dbReference type="FunFam" id="1.10.630.10:FF:000018">
    <property type="entry name" value="Cytochrome P450 monooxygenase"/>
    <property type="match status" value="1"/>
</dbReference>
<organism evidence="8 9">
    <name type="scientific">Nakamurella endophytica</name>
    <dbReference type="NCBI Taxonomy" id="1748367"/>
    <lineage>
        <taxon>Bacteria</taxon>
        <taxon>Bacillati</taxon>
        <taxon>Actinomycetota</taxon>
        <taxon>Actinomycetes</taxon>
        <taxon>Nakamurellales</taxon>
        <taxon>Nakamurellaceae</taxon>
        <taxon>Nakamurella</taxon>
    </lineage>
</organism>
<keyword evidence="4 7" id="KW-0560">Oxidoreductase</keyword>
<evidence type="ECO:0000256" key="4">
    <source>
        <dbReference type="ARBA" id="ARBA00023002"/>
    </source>
</evidence>
<dbReference type="InterPro" id="IPR017972">
    <property type="entry name" value="Cyt_P450_CS"/>
</dbReference>
<dbReference type="AlphaFoldDB" id="A0A917TDA1"/>
<reference evidence="8" key="2">
    <citation type="submission" date="2020-09" db="EMBL/GenBank/DDBJ databases">
        <authorList>
            <person name="Sun Q."/>
            <person name="Zhou Y."/>
        </authorList>
    </citation>
    <scope>NUCLEOTIDE SEQUENCE</scope>
    <source>
        <strain evidence="8">CGMCC 4.7308</strain>
    </source>
</reference>
<dbReference type="EMBL" id="BMNA01000021">
    <property type="protein sequence ID" value="GGM18587.1"/>
    <property type="molecule type" value="Genomic_DNA"/>
</dbReference>
<dbReference type="PRINTS" id="PR00385">
    <property type="entry name" value="P450"/>
</dbReference>
<dbReference type="PANTHER" id="PTHR46696:SF6">
    <property type="entry name" value="P450, PUTATIVE (EUROFUNG)-RELATED"/>
    <property type="match status" value="1"/>
</dbReference>
<evidence type="ECO:0000256" key="5">
    <source>
        <dbReference type="ARBA" id="ARBA00023004"/>
    </source>
</evidence>
<dbReference type="CDD" id="cd11030">
    <property type="entry name" value="CYP105-like"/>
    <property type="match status" value="1"/>
</dbReference>
<dbReference type="InterPro" id="IPR036396">
    <property type="entry name" value="Cyt_P450_sf"/>
</dbReference>
<dbReference type="GO" id="GO:0004497">
    <property type="term" value="F:monooxygenase activity"/>
    <property type="evidence" value="ECO:0007669"/>
    <property type="project" value="UniProtKB-KW"/>
</dbReference>
<evidence type="ECO:0000313" key="8">
    <source>
        <dbReference type="EMBL" id="GGM18587.1"/>
    </source>
</evidence>
<dbReference type="GO" id="GO:0020037">
    <property type="term" value="F:heme binding"/>
    <property type="evidence" value="ECO:0007669"/>
    <property type="project" value="InterPro"/>
</dbReference>
<evidence type="ECO:0000256" key="6">
    <source>
        <dbReference type="ARBA" id="ARBA00023033"/>
    </source>
</evidence>
<dbReference type="Proteomes" id="UP000655208">
    <property type="component" value="Unassembled WGS sequence"/>
</dbReference>